<dbReference type="InterPro" id="IPR011257">
    <property type="entry name" value="DNA_glycosylase"/>
</dbReference>
<dbReference type="Gene3D" id="1.10.340.30">
    <property type="entry name" value="Hypothetical protein, domain 2"/>
    <property type="match status" value="1"/>
</dbReference>
<dbReference type="EMBL" id="CP001941">
    <property type="protein sequence ID" value="ADD09103.1"/>
    <property type="molecule type" value="Genomic_DNA"/>
</dbReference>
<dbReference type="InterPro" id="IPR023170">
    <property type="entry name" value="HhH_base_excis_C"/>
</dbReference>
<dbReference type="KEGG" id="abi:Aboo_1295"/>
<evidence type="ECO:0000313" key="2">
    <source>
        <dbReference type="Proteomes" id="UP000001400"/>
    </source>
</evidence>
<dbReference type="GO" id="GO:0003824">
    <property type="term" value="F:catalytic activity"/>
    <property type="evidence" value="ECO:0007669"/>
    <property type="project" value="InterPro"/>
</dbReference>
<dbReference type="SUPFAM" id="SSF48150">
    <property type="entry name" value="DNA-glycosylase"/>
    <property type="match status" value="1"/>
</dbReference>
<dbReference type="OrthoDB" id="146820at2157"/>
<dbReference type="GeneID" id="8828257"/>
<dbReference type="AlphaFoldDB" id="B5ICM4"/>
<organism evidence="1 2">
    <name type="scientific">Aciduliprofundum boonei (strain DSM 19572 / T469)</name>
    <dbReference type="NCBI Taxonomy" id="439481"/>
    <lineage>
        <taxon>Archaea</taxon>
        <taxon>Methanobacteriati</taxon>
        <taxon>Thermoplasmatota</taxon>
        <taxon>DHVE2 group</taxon>
        <taxon>Candidatus Aciduliprofundum</taxon>
    </lineage>
</organism>
<proteinExistence type="predicted"/>
<name>B5ICM4_ACIB4</name>
<dbReference type="Proteomes" id="UP000001400">
    <property type="component" value="Chromosome"/>
</dbReference>
<keyword evidence="2" id="KW-1185">Reference proteome</keyword>
<gene>
    <name evidence="1" type="ordered locus">Aboo_1295</name>
</gene>
<dbReference type="Gene3D" id="1.10.1670.10">
    <property type="entry name" value="Helix-hairpin-Helix base-excision DNA repair enzymes (C-terminal)"/>
    <property type="match status" value="1"/>
</dbReference>
<evidence type="ECO:0000313" key="1">
    <source>
        <dbReference type="EMBL" id="ADD09103.1"/>
    </source>
</evidence>
<dbReference type="HOGENOM" id="CLU_050554_1_1_2"/>
<protein>
    <submittedName>
        <fullName evidence="1">Cytoplasmic protein</fullName>
    </submittedName>
</protein>
<reference evidence="1" key="1">
    <citation type="submission" date="2010-02" db="EMBL/GenBank/DDBJ databases">
        <title>Complete sequence of Aciduliprofundum boonei T469.</title>
        <authorList>
            <consortium name="US DOE Joint Genome Institute"/>
            <person name="Lucas S."/>
            <person name="Copeland A."/>
            <person name="Lapidus A."/>
            <person name="Cheng J.-F."/>
            <person name="Bruce D."/>
            <person name="Goodwin L."/>
            <person name="Pitluck S."/>
            <person name="Saunders E."/>
            <person name="Detter J.C."/>
            <person name="Han C."/>
            <person name="Tapia R."/>
            <person name="Land M."/>
            <person name="Hauser L."/>
            <person name="Kyrpides N."/>
            <person name="Mikhailova N."/>
            <person name="Flores G."/>
            <person name="Reysenbach A.-L."/>
            <person name="Woyke T."/>
        </authorList>
    </citation>
    <scope>NUCLEOTIDE SEQUENCE</scope>
    <source>
        <strain evidence="1">T469</strain>
    </source>
</reference>
<dbReference type="GO" id="GO:0006281">
    <property type="term" value="P:DNA repair"/>
    <property type="evidence" value="ECO:0007669"/>
    <property type="project" value="InterPro"/>
</dbReference>
<sequence>MKKEVLRALTEKYGKRYSDLFHINLREEPFKWFLLATLFGARISENIALRTYKMFETYNVASPERIIEEGWDSLVAILDSGGYTRYDFKTADKLLELARNLSKENLNEIHRNAKDFKDLVLRLKSLAKGIGDTTVGIFLREIIGIWDKARPYPTPLARLAAKNLGIGDVEDYWKENLEDLDYAKFESMLAKIGKLCRRGKCSHCPAREICENRFSKGVK</sequence>
<accession>B5ICM4</accession>
<dbReference type="STRING" id="439481.Aboo_1295"/>
<dbReference type="eggNOG" id="arCOG00459">
    <property type="taxonomic scope" value="Archaea"/>
</dbReference>
<dbReference type="RefSeq" id="WP_008083907.1">
    <property type="nucleotide sequence ID" value="NC_013926.1"/>
</dbReference>